<dbReference type="InterPro" id="IPR015943">
    <property type="entry name" value="WD40/YVTN_repeat-like_dom_sf"/>
</dbReference>
<keyword evidence="7" id="KW-1185">Reference proteome</keyword>
<dbReference type="FunCoup" id="Q7S403">
    <property type="interactions" value="661"/>
</dbReference>
<dbReference type="VEuPathDB" id="FungiDB:NCU05902"/>
<accession>Q7S403</accession>
<dbReference type="STRING" id="367110.Q7S403"/>
<dbReference type="PROSITE" id="PS50236">
    <property type="entry name" value="CHCR"/>
    <property type="match status" value="1"/>
</dbReference>
<dbReference type="GO" id="GO:0016236">
    <property type="term" value="P:macroautophagy"/>
    <property type="evidence" value="ECO:0000318"/>
    <property type="project" value="GO_Central"/>
</dbReference>
<dbReference type="Gene3D" id="2.130.10.10">
    <property type="entry name" value="YVTN repeat-like/Quinoprotein amine dehydrogenase"/>
    <property type="match status" value="1"/>
</dbReference>
<dbReference type="InterPro" id="IPR057780">
    <property type="entry name" value="Beta-prop_Vps41"/>
</dbReference>
<dbReference type="PANTHER" id="PTHR12616:SF1">
    <property type="entry name" value="VACUOLAR PROTEIN SORTING-ASSOCIATED PROTEIN 41 HOMOLOG"/>
    <property type="match status" value="1"/>
</dbReference>
<feature type="compositionally biased region" description="Acidic residues" evidence="4">
    <location>
        <begin position="74"/>
        <end position="105"/>
    </location>
</feature>
<feature type="region of interest" description="Disordered" evidence="4">
    <location>
        <begin position="1209"/>
        <end position="1262"/>
    </location>
</feature>
<dbReference type="GO" id="GO:0009267">
    <property type="term" value="P:cellular response to starvation"/>
    <property type="evidence" value="ECO:0000318"/>
    <property type="project" value="GO_Central"/>
</dbReference>
<feature type="domain" description="Vps41 beta-propeller" evidence="5">
    <location>
        <begin position="439"/>
        <end position="585"/>
    </location>
</feature>
<dbReference type="GO" id="GO:0034058">
    <property type="term" value="P:endosomal vesicle fusion"/>
    <property type="evidence" value="ECO:0000318"/>
    <property type="project" value="GO_Central"/>
</dbReference>
<dbReference type="GO" id="GO:0005770">
    <property type="term" value="C:late endosome"/>
    <property type="evidence" value="ECO:0000318"/>
    <property type="project" value="GO_Central"/>
</dbReference>
<feature type="region of interest" description="Disordered" evidence="4">
    <location>
        <begin position="183"/>
        <end position="232"/>
    </location>
</feature>
<protein>
    <submittedName>
        <fullName evidence="6">Vacuolar assembly protein</fullName>
    </submittedName>
</protein>
<feature type="region of interest" description="Disordered" evidence="4">
    <location>
        <begin position="718"/>
        <end position="738"/>
    </location>
</feature>
<feature type="compositionally biased region" description="Low complexity" evidence="4">
    <location>
        <begin position="1230"/>
        <end position="1242"/>
    </location>
</feature>
<sequence>MTQVPPETGDSADTTPAPTIVTSPRARPKRSIGSSTIGTTTTSTATATGTGTDGESGISVEEGLEVNGGRADGEGEETEDDDEDEDEDDDEDDDEEEEEEEEDEEPKLKYARLTEHLGPLYRNGDATSAFLTAGDKMIVGTHNGNIHVLQLPAFQSLRVYHAHSASVTSLSISPYPPPLPTFDPKPLTRVFSQTNSPLRPASASTESHHQTNPASAARKRDAQAHGVPNTPSNNIHIATSSMDGNVCVQSLIDVKDVTLRNFARPVQAVALSPDYKNDRTYLSGGLAGQLILTVGAPQGKSTATTTGAAAQAAGWLGNMVGAGSGKDTVLHSGEGTINTIKWSGSGKYVVWLNEHGIKIMRTKLHLESADQEDAWKRIGHIDRPQTEEWDTMASVWKGRAEWIDEQSIEPDEPGKGQKEVPASPAAAILKQQHQKTEKKVERLLVGWGGTIWFIHVHPGGMGVGKHAGERSAGRAEIVKLLRMDCIISGISLYTQNLLLVLAYCLPDENEDEEDDNVIPSHKHAASIASRASHPSGGIKRRQNNPPPELRLIDLTSQAEIDKDGLSVSRFERLTASDYHLGVLPARNVAASAASKGTLETLAGFGTDMLNVGLTGLNVALNPKSLFSSGASIKSRDSDETPSNYMGGINSALKGGHRTAIHQNLNKPGIKIFIHSPYDCILATKRDLADHLGWLLERQQYRQAWELVDEHPEIVSATDRASELGGSETPDRAQNDDFDDETSSVIDGLRSHYSLAEKEKRRIGELWIHELVEANDWAQAGQICGKVLGTPDRWEKWVWTFAGANKFDDIVNYIPTERTRPPIPGTIYEVVLGHYLQVSKPRFRELLERWSSDLFDVATITTALENQLKYRDVREDSVEDGEVGRDWRIVMESLAKLHEASGRTKEALRCYIRLQDADSAMRLIKDAHLAEAVADDIPSFIGLRVPQDKLLKMSKEDLEQATSEAISLLVDEAQHGLVKPDLVVSQLQEKDLKLYTFFYLRGLWRGEGIHEHTHESLARLVLDSRTMVDQFADLAVHLFAIYDQPLLNQFLRTSTAYAFEKAAQECESRNYIPELVYLYSKTGQVKRALYLIIERLGDVSRAIAFAKEQDDPDLWEDLLEYSMDKPKFIRALLEEVGTAINPITLVRRIPEGLQIPGLREGIRHIMKEHEIQYSISEGVSRVLRSEVAAAMNTLRNGQRKGVKFQVGVREGGEHVDVQPTDIPTQPLTEKPSSSGLASPAAPSQQPPPTPSTPTHRRPKSAAKKYQAGHCAQCLSPFTTYETDTLVGFACGHVFHLPHLLEALNPGKTVDADVLLGGMGAEERSAHLVGAKVTHARLLRDRIVGGCVVCKAAKEEEGEGR</sequence>
<dbReference type="InterPro" id="IPR011990">
    <property type="entry name" value="TPR-like_helical_dom_sf"/>
</dbReference>
<dbReference type="Pfam" id="PF23556">
    <property type="entry name" value="TPR_Vps41"/>
    <property type="match status" value="1"/>
</dbReference>
<feature type="domain" description="Vps41 beta-propeller" evidence="5">
    <location>
        <begin position="233"/>
        <end position="363"/>
    </location>
</feature>
<dbReference type="GO" id="GO:0006623">
    <property type="term" value="P:protein targeting to vacuole"/>
    <property type="evidence" value="ECO:0000318"/>
    <property type="project" value="GO_Central"/>
</dbReference>
<dbReference type="FunFam" id="1.25.40.10:FF:000510">
    <property type="entry name" value="Vacuolar assembly protein, putative"/>
    <property type="match status" value="1"/>
</dbReference>
<keyword evidence="2" id="KW-0653">Protein transport</keyword>
<dbReference type="OMA" id="CYIRLQD"/>
<evidence type="ECO:0000313" key="7">
    <source>
        <dbReference type="Proteomes" id="UP000001805"/>
    </source>
</evidence>
<feature type="repeat" description="CHCR" evidence="3">
    <location>
        <begin position="970"/>
        <end position="1130"/>
    </location>
</feature>
<dbReference type="Gene3D" id="1.25.40.10">
    <property type="entry name" value="Tetratricopeptide repeat domain"/>
    <property type="match status" value="1"/>
</dbReference>
<keyword evidence="1" id="KW-0813">Transport</keyword>
<name>Q7S403_NEUCR</name>
<proteinExistence type="predicted"/>
<dbReference type="PANTHER" id="PTHR12616">
    <property type="entry name" value="VACUOLAR PROTEIN SORTING VPS41"/>
    <property type="match status" value="1"/>
</dbReference>
<dbReference type="InterPro" id="IPR045111">
    <property type="entry name" value="Vps41/Vps8"/>
</dbReference>
<evidence type="ECO:0000256" key="2">
    <source>
        <dbReference type="ARBA" id="ARBA00022927"/>
    </source>
</evidence>
<dbReference type="OrthoDB" id="244107at2759"/>
<dbReference type="PaxDb" id="5141-EFNCRP00000005668"/>
<dbReference type="InterPro" id="IPR000547">
    <property type="entry name" value="Clathrin_H-chain/VPS_repeat"/>
</dbReference>
<organism evidence="6 7">
    <name type="scientific">Neurospora crassa (strain ATCC 24698 / 74-OR23-1A / CBS 708.71 / DSM 1257 / FGSC 987)</name>
    <dbReference type="NCBI Taxonomy" id="367110"/>
    <lineage>
        <taxon>Eukaryota</taxon>
        <taxon>Fungi</taxon>
        <taxon>Dikarya</taxon>
        <taxon>Ascomycota</taxon>
        <taxon>Pezizomycotina</taxon>
        <taxon>Sordariomycetes</taxon>
        <taxon>Sordariomycetidae</taxon>
        <taxon>Sordariales</taxon>
        <taxon>Sordariaceae</taxon>
        <taxon>Neurospora</taxon>
    </lineage>
</organism>
<dbReference type="InParanoid" id="Q7S403"/>
<dbReference type="GO" id="GO:0030897">
    <property type="term" value="C:HOPS complex"/>
    <property type="evidence" value="ECO:0000318"/>
    <property type="project" value="GO_Central"/>
</dbReference>
<feature type="region of interest" description="Disordered" evidence="4">
    <location>
        <begin position="511"/>
        <end position="548"/>
    </location>
</feature>
<dbReference type="HOGENOM" id="CLU_001285_0_0_1"/>
<dbReference type="KEGG" id="ncr:NCU05902"/>
<evidence type="ECO:0000259" key="5">
    <source>
        <dbReference type="Pfam" id="PF23411"/>
    </source>
</evidence>
<dbReference type="Pfam" id="PF23411">
    <property type="entry name" value="Beta-prop_Vps41"/>
    <property type="match status" value="2"/>
</dbReference>
<gene>
    <name evidence="6" type="ORF">NCU05902</name>
</gene>
<evidence type="ECO:0000313" key="6">
    <source>
        <dbReference type="EMBL" id="EAA30224.1"/>
    </source>
</evidence>
<feature type="compositionally biased region" description="Polar residues" evidence="4">
    <location>
        <begin position="190"/>
        <end position="214"/>
    </location>
</feature>
<reference evidence="6 7" key="1">
    <citation type="journal article" date="2003" name="Nature">
        <title>The genome sequence of the filamentous fungus Neurospora crassa.</title>
        <authorList>
            <person name="Galagan J.E."/>
            <person name="Calvo S.E."/>
            <person name="Borkovich K.A."/>
            <person name="Selker E.U."/>
            <person name="Read N.D."/>
            <person name="Jaffe D."/>
            <person name="FitzHugh W."/>
            <person name="Ma L.J."/>
            <person name="Smirnov S."/>
            <person name="Purcell S."/>
            <person name="Rehman B."/>
            <person name="Elkins T."/>
            <person name="Engels R."/>
            <person name="Wang S."/>
            <person name="Nielsen C.B."/>
            <person name="Butler J."/>
            <person name="Endrizzi M."/>
            <person name="Qui D."/>
            <person name="Ianakiev P."/>
            <person name="Bell-Pedersen D."/>
            <person name="Nelson M.A."/>
            <person name="Werner-Washburne M."/>
            <person name="Selitrennikoff C.P."/>
            <person name="Kinsey J.A."/>
            <person name="Braun E.L."/>
            <person name="Zelter A."/>
            <person name="Schulte U."/>
            <person name="Kothe G.O."/>
            <person name="Jedd G."/>
            <person name="Mewes W."/>
            <person name="Staben C."/>
            <person name="Marcotte E."/>
            <person name="Greenberg D."/>
            <person name="Roy A."/>
            <person name="Foley K."/>
            <person name="Naylor J."/>
            <person name="Stange-Thomann N."/>
            <person name="Barrett R."/>
            <person name="Gnerre S."/>
            <person name="Kamal M."/>
            <person name="Kamvysselis M."/>
            <person name="Mauceli E."/>
            <person name="Bielke C."/>
            <person name="Rudd S."/>
            <person name="Frishman D."/>
            <person name="Krystofova S."/>
            <person name="Rasmussen C."/>
            <person name="Metzenberg R.L."/>
            <person name="Perkins D.D."/>
            <person name="Kroken S."/>
            <person name="Cogoni C."/>
            <person name="Macino G."/>
            <person name="Catcheside D."/>
            <person name="Li W."/>
            <person name="Pratt R.J."/>
            <person name="Osmani S.A."/>
            <person name="DeSouza C.P."/>
            <person name="Glass L."/>
            <person name="Orbach M.J."/>
            <person name="Berglund J.A."/>
            <person name="Voelker R."/>
            <person name="Yarden O."/>
            <person name="Plamann M."/>
            <person name="Seiler S."/>
            <person name="Dunlap J."/>
            <person name="Radford A."/>
            <person name="Aramayo R."/>
            <person name="Natvig D.O."/>
            <person name="Alex L.A."/>
            <person name="Mannhaupt G."/>
            <person name="Ebbole D.J."/>
            <person name="Freitag M."/>
            <person name="Paulsen I."/>
            <person name="Sachs M.S."/>
            <person name="Lander E.S."/>
            <person name="Nusbaum C."/>
            <person name="Birren B."/>
        </authorList>
    </citation>
    <scope>NUCLEOTIDE SEQUENCE [LARGE SCALE GENOMIC DNA]</scope>
    <source>
        <strain evidence="7">ATCC 24698 / 74-OR23-1A / CBS 708.71 / DSM 1257 / FGSC 987</strain>
    </source>
</reference>
<dbReference type="Proteomes" id="UP000001805">
    <property type="component" value="Chromosome 7, Linkage Group VII"/>
</dbReference>
<dbReference type="SMART" id="SM00299">
    <property type="entry name" value="CLH"/>
    <property type="match status" value="1"/>
</dbReference>
<feature type="region of interest" description="Disordered" evidence="4">
    <location>
        <begin position="1"/>
        <end position="107"/>
    </location>
</feature>
<dbReference type="SUPFAM" id="SSF50978">
    <property type="entry name" value="WD40 repeat-like"/>
    <property type="match status" value="1"/>
</dbReference>
<feature type="compositionally biased region" description="Low complexity" evidence="4">
    <location>
        <begin position="31"/>
        <end position="50"/>
    </location>
</feature>
<dbReference type="EMBL" id="CM002242">
    <property type="protein sequence ID" value="EAA30224.1"/>
    <property type="molecule type" value="Genomic_DNA"/>
</dbReference>
<dbReference type="RefSeq" id="XP_959460.1">
    <property type="nucleotide sequence ID" value="XM_954367.2"/>
</dbReference>
<dbReference type="GeneID" id="3875607"/>
<dbReference type="InterPro" id="IPR036322">
    <property type="entry name" value="WD40_repeat_dom_sf"/>
</dbReference>
<feature type="compositionally biased region" description="Polar residues" evidence="4">
    <location>
        <begin position="1"/>
        <end position="22"/>
    </location>
</feature>
<evidence type="ECO:0000256" key="1">
    <source>
        <dbReference type="ARBA" id="ARBA00022448"/>
    </source>
</evidence>
<evidence type="ECO:0000256" key="4">
    <source>
        <dbReference type="SAM" id="MobiDB-lite"/>
    </source>
</evidence>
<evidence type="ECO:0000256" key="3">
    <source>
        <dbReference type="PROSITE-ProRule" id="PRU01006"/>
    </source>
</evidence>